<keyword evidence="1" id="KW-0812">Transmembrane</keyword>
<dbReference type="Proteomes" id="UP000604737">
    <property type="component" value="Unassembled WGS sequence"/>
</dbReference>
<reference evidence="3" key="1">
    <citation type="journal article" date="2019" name="Int. J. Syst. Evol. Microbiol.">
        <title>The Global Catalogue of Microorganisms (GCM) 10K type strain sequencing project: providing services to taxonomists for standard genome sequencing and annotation.</title>
        <authorList>
            <consortium name="The Broad Institute Genomics Platform"/>
            <consortium name="The Broad Institute Genome Sequencing Center for Infectious Disease"/>
            <person name="Wu L."/>
            <person name="Ma J."/>
        </authorList>
    </citation>
    <scope>NUCLEOTIDE SEQUENCE [LARGE SCALE GENOMIC DNA]</scope>
    <source>
        <strain evidence="3">KCTC 23701</strain>
    </source>
</reference>
<gene>
    <name evidence="2" type="ORF">GCM10007350_16730</name>
</gene>
<accession>A0ABQ3GZ99</accession>
<protein>
    <recommendedName>
        <fullName evidence="4">DUF4440 domain-containing protein</fullName>
    </recommendedName>
</protein>
<feature type="transmembrane region" description="Helical" evidence="1">
    <location>
        <begin position="173"/>
        <end position="191"/>
    </location>
</feature>
<keyword evidence="1" id="KW-0472">Membrane</keyword>
<evidence type="ECO:0000313" key="2">
    <source>
        <dbReference type="EMBL" id="GHD61807.1"/>
    </source>
</evidence>
<keyword evidence="1" id="KW-1133">Transmembrane helix</keyword>
<dbReference type="RefSeq" id="WP_189459847.1">
    <property type="nucleotide sequence ID" value="NZ_BMYO01000004.1"/>
</dbReference>
<evidence type="ECO:0000256" key="1">
    <source>
        <dbReference type="SAM" id="Phobius"/>
    </source>
</evidence>
<proteinExistence type="predicted"/>
<organism evidence="2 3">
    <name type="scientific">Jeongeupia chitinilytica</name>
    <dbReference type="NCBI Taxonomy" id="1041641"/>
    <lineage>
        <taxon>Bacteria</taxon>
        <taxon>Pseudomonadati</taxon>
        <taxon>Pseudomonadota</taxon>
        <taxon>Betaproteobacteria</taxon>
        <taxon>Neisseriales</taxon>
        <taxon>Chitinibacteraceae</taxon>
        <taxon>Jeongeupia</taxon>
    </lineage>
</organism>
<dbReference type="EMBL" id="BMYO01000004">
    <property type="protein sequence ID" value="GHD61807.1"/>
    <property type="molecule type" value="Genomic_DNA"/>
</dbReference>
<sequence>MHDPVRLVLTGELQPGISPETAAGNLATLLRIDVERARQLLDAAPKIIKPSVSGKETAHYLAHLKRAGVVVRAEPLAPPADAARGQAAISDDLDIASLTVVPVAEPVLENGIACPACGRQQPPRTLCLGCGVDMPRFRSAQAEAARQPQQLVPPVPAPGESSRLPIRLSPGKWLLLALVLVVAAWWFFIGGRTISDEQARAFYADYENALFSRDPKNLCALLADDFQGLSNGRESDKEQACAETVVFFKSIERIGNSMDGILQLDSDINVRSVSVATDKRRAVVRVDSTLDVGGSIMNIRSQSTDTLIRRNGKVLLLRSESVSRIEQLDRMQP</sequence>
<keyword evidence="3" id="KW-1185">Reference proteome</keyword>
<evidence type="ECO:0008006" key="4">
    <source>
        <dbReference type="Google" id="ProtNLM"/>
    </source>
</evidence>
<evidence type="ECO:0000313" key="3">
    <source>
        <dbReference type="Proteomes" id="UP000604737"/>
    </source>
</evidence>
<comment type="caution">
    <text evidence="2">The sequence shown here is derived from an EMBL/GenBank/DDBJ whole genome shotgun (WGS) entry which is preliminary data.</text>
</comment>
<dbReference type="Gene3D" id="3.10.450.50">
    <property type="match status" value="1"/>
</dbReference>
<name>A0ABQ3GZ99_9NEIS</name>
<dbReference type="SUPFAM" id="SSF54427">
    <property type="entry name" value="NTF2-like"/>
    <property type="match status" value="1"/>
</dbReference>
<dbReference type="InterPro" id="IPR032710">
    <property type="entry name" value="NTF2-like_dom_sf"/>
</dbReference>